<reference evidence="3 4" key="1">
    <citation type="journal article" date="2015" name="Genome Biol.">
        <title>Comparative genomics of Steinernema reveals deeply conserved gene regulatory networks.</title>
        <authorList>
            <person name="Dillman A.R."/>
            <person name="Macchietto M."/>
            <person name="Porter C.F."/>
            <person name="Rogers A."/>
            <person name="Williams B."/>
            <person name="Antoshechkin I."/>
            <person name="Lee M.M."/>
            <person name="Goodwin Z."/>
            <person name="Lu X."/>
            <person name="Lewis E.E."/>
            <person name="Goodrich-Blair H."/>
            <person name="Stock S.P."/>
            <person name="Adams B.J."/>
            <person name="Sternberg P.W."/>
            <person name="Mortazavi A."/>
        </authorList>
    </citation>
    <scope>NUCLEOTIDE SEQUENCE [LARGE SCALE GENOMIC DNA]</scope>
    <source>
        <strain evidence="3 4">ALL</strain>
    </source>
</reference>
<proteinExistence type="predicted"/>
<evidence type="ECO:0000313" key="4">
    <source>
        <dbReference type="Proteomes" id="UP000298663"/>
    </source>
</evidence>
<keyword evidence="2" id="KW-0732">Signal</keyword>
<keyword evidence="4" id="KW-1185">Reference proteome</keyword>
<accession>A0A4U5NWF8</accession>
<evidence type="ECO:0000256" key="1">
    <source>
        <dbReference type="SAM" id="Phobius"/>
    </source>
</evidence>
<keyword evidence="1" id="KW-0472">Membrane</keyword>
<protein>
    <submittedName>
        <fullName evidence="3">Uncharacterized protein</fullName>
    </submittedName>
</protein>
<dbReference type="EMBL" id="AZBU02000003">
    <property type="protein sequence ID" value="TKR87650.1"/>
    <property type="molecule type" value="Genomic_DNA"/>
</dbReference>
<sequence length="131" mass="14224">MSLKLFLAAIVLLSPLIQAKPYPTIEVRALTDEEKKNATSSELLSDSGDQKLRYGSYSSSYDSSYATPEGAIIGLICMICFLVIFFVVIGIIASVAGSSHGSHGYYGGNVYGHPYYGGCVYNTGPYYGYRY</sequence>
<feature type="signal peptide" evidence="2">
    <location>
        <begin position="1"/>
        <end position="19"/>
    </location>
</feature>
<evidence type="ECO:0000256" key="2">
    <source>
        <dbReference type="SAM" id="SignalP"/>
    </source>
</evidence>
<keyword evidence="1" id="KW-0812">Transmembrane</keyword>
<reference evidence="3 4" key="2">
    <citation type="journal article" date="2019" name="G3 (Bethesda)">
        <title>Hybrid Assembly of the Genome of the Entomopathogenic Nematode Steinernema carpocapsae Identifies the X-Chromosome.</title>
        <authorList>
            <person name="Serra L."/>
            <person name="Macchietto M."/>
            <person name="Macias-Munoz A."/>
            <person name="McGill C.J."/>
            <person name="Rodriguez I.M."/>
            <person name="Rodriguez B."/>
            <person name="Murad R."/>
            <person name="Mortazavi A."/>
        </authorList>
    </citation>
    <scope>NUCLEOTIDE SEQUENCE [LARGE SCALE GENOMIC DNA]</scope>
    <source>
        <strain evidence="3 4">ALL</strain>
    </source>
</reference>
<gene>
    <name evidence="3" type="ORF">L596_012017</name>
</gene>
<keyword evidence="1" id="KW-1133">Transmembrane helix</keyword>
<feature type="transmembrane region" description="Helical" evidence="1">
    <location>
        <begin position="71"/>
        <end position="96"/>
    </location>
</feature>
<feature type="chain" id="PRO_5020238556" evidence="2">
    <location>
        <begin position="20"/>
        <end position="131"/>
    </location>
</feature>
<dbReference type="Proteomes" id="UP000298663">
    <property type="component" value="Unassembled WGS sequence"/>
</dbReference>
<organism evidence="3 4">
    <name type="scientific">Steinernema carpocapsae</name>
    <name type="common">Entomopathogenic nematode</name>
    <dbReference type="NCBI Taxonomy" id="34508"/>
    <lineage>
        <taxon>Eukaryota</taxon>
        <taxon>Metazoa</taxon>
        <taxon>Ecdysozoa</taxon>
        <taxon>Nematoda</taxon>
        <taxon>Chromadorea</taxon>
        <taxon>Rhabditida</taxon>
        <taxon>Tylenchina</taxon>
        <taxon>Panagrolaimomorpha</taxon>
        <taxon>Strongyloidoidea</taxon>
        <taxon>Steinernematidae</taxon>
        <taxon>Steinernema</taxon>
    </lineage>
</organism>
<dbReference type="AlphaFoldDB" id="A0A4U5NWF8"/>
<name>A0A4U5NWF8_STECR</name>
<comment type="caution">
    <text evidence="3">The sequence shown here is derived from an EMBL/GenBank/DDBJ whole genome shotgun (WGS) entry which is preliminary data.</text>
</comment>
<evidence type="ECO:0000313" key="3">
    <source>
        <dbReference type="EMBL" id="TKR87650.1"/>
    </source>
</evidence>